<organism evidence="6 7">
    <name type="scientific">Stichopus japonicus</name>
    <name type="common">Sea cucumber</name>
    <dbReference type="NCBI Taxonomy" id="307972"/>
    <lineage>
        <taxon>Eukaryota</taxon>
        <taxon>Metazoa</taxon>
        <taxon>Echinodermata</taxon>
        <taxon>Eleutherozoa</taxon>
        <taxon>Echinozoa</taxon>
        <taxon>Holothuroidea</taxon>
        <taxon>Aspidochirotacea</taxon>
        <taxon>Aspidochirotida</taxon>
        <taxon>Stichopodidae</taxon>
        <taxon>Apostichopus</taxon>
    </lineage>
</organism>
<dbReference type="InterPro" id="IPR041489">
    <property type="entry name" value="PDZ_6"/>
</dbReference>
<evidence type="ECO:0000256" key="4">
    <source>
        <dbReference type="ARBA" id="ARBA00030007"/>
    </source>
</evidence>
<dbReference type="Gene3D" id="2.30.42.10">
    <property type="match status" value="1"/>
</dbReference>
<evidence type="ECO:0000259" key="5">
    <source>
        <dbReference type="SMART" id="SM00228"/>
    </source>
</evidence>
<dbReference type="GO" id="GO:0005737">
    <property type="term" value="C:cytoplasm"/>
    <property type="evidence" value="ECO:0007669"/>
    <property type="project" value="TreeGrafter"/>
</dbReference>
<gene>
    <name evidence="6" type="ORF">BSL78_02056</name>
</gene>
<name>A0A2G8LL89_STIJA</name>
<feature type="domain" description="PDZ" evidence="5">
    <location>
        <begin position="29"/>
        <end position="99"/>
    </location>
</feature>
<keyword evidence="7" id="KW-1185">Reference proteome</keyword>
<dbReference type="SUPFAM" id="SSF50156">
    <property type="entry name" value="PDZ domain-like"/>
    <property type="match status" value="1"/>
</dbReference>
<dbReference type="GO" id="GO:0005634">
    <property type="term" value="C:nucleus"/>
    <property type="evidence" value="ECO:0007669"/>
    <property type="project" value="TreeGrafter"/>
</dbReference>
<dbReference type="InterPro" id="IPR035269">
    <property type="entry name" value="PSMD9"/>
</dbReference>
<evidence type="ECO:0000313" key="7">
    <source>
        <dbReference type="Proteomes" id="UP000230750"/>
    </source>
</evidence>
<dbReference type="STRING" id="307972.A0A2G8LL89"/>
<dbReference type="AlphaFoldDB" id="A0A2G8LL89"/>
<accession>A0A2G8LL89</accession>
<dbReference type="GO" id="GO:0070682">
    <property type="term" value="P:proteasome regulatory particle assembly"/>
    <property type="evidence" value="ECO:0007669"/>
    <property type="project" value="InterPro"/>
</dbReference>
<protein>
    <recommendedName>
        <fullName evidence="2">26S proteasome non-ATPase regulatory subunit 9</fullName>
    </recommendedName>
    <alternativeName>
        <fullName evidence="4">26S proteasome regulatory subunit p27</fullName>
    </alternativeName>
</protein>
<keyword evidence="6" id="KW-0647">Proteasome</keyword>
<comment type="similarity">
    <text evidence="1">Belongs to the proteasome subunit p27 family.</text>
</comment>
<dbReference type="PANTHER" id="PTHR12651">
    <property type="entry name" value="26S PROTEASOME NON-ATPASE REGULATORY SUBUNIT 9"/>
    <property type="match status" value="1"/>
</dbReference>
<dbReference type="EMBL" id="MRZV01000043">
    <property type="protein sequence ID" value="PIK61005.1"/>
    <property type="molecule type" value="Genomic_DNA"/>
</dbReference>
<dbReference type="SMART" id="SM00228">
    <property type="entry name" value="PDZ"/>
    <property type="match status" value="1"/>
</dbReference>
<sequence length="125" mass="13162">MADIEVGLHELHAVERTTAAGAAQAHQNGSKGTELPQTFALVDLVSTSSPAEKAGLQVGDRIVEFGSVAADNFKSMRDIGSLVQHSQGKSIRVVVVRESQVTALSLTPSVWDGRGLLGCNITPLR</sequence>
<dbReference type="OrthoDB" id="72325at2759"/>
<dbReference type="InterPro" id="IPR036034">
    <property type="entry name" value="PDZ_sf"/>
</dbReference>
<evidence type="ECO:0000256" key="3">
    <source>
        <dbReference type="ARBA" id="ARBA00023186"/>
    </source>
</evidence>
<dbReference type="Proteomes" id="UP000230750">
    <property type="component" value="Unassembled WGS sequence"/>
</dbReference>
<reference evidence="6 7" key="1">
    <citation type="journal article" date="2017" name="PLoS Biol.">
        <title>The sea cucumber genome provides insights into morphological evolution and visceral regeneration.</title>
        <authorList>
            <person name="Zhang X."/>
            <person name="Sun L."/>
            <person name="Yuan J."/>
            <person name="Sun Y."/>
            <person name="Gao Y."/>
            <person name="Zhang L."/>
            <person name="Li S."/>
            <person name="Dai H."/>
            <person name="Hamel J.F."/>
            <person name="Liu C."/>
            <person name="Yu Y."/>
            <person name="Liu S."/>
            <person name="Lin W."/>
            <person name="Guo K."/>
            <person name="Jin S."/>
            <person name="Xu P."/>
            <person name="Storey K.B."/>
            <person name="Huan P."/>
            <person name="Zhang T."/>
            <person name="Zhou Y."/>
            <person name="Zhang J."/>
            <person name="Lin C."/>
            <person name="Li X."/>
            <person name="Xing L."/>
            <person name="Huo D."/>
            <person name="Sun M."/>
            <person name="Wang L."/>
            <person name="Mercier A."/>
            <person name="Li F."/>
            <person name="Yang H."/>
            <person name="Xiang J."/>
        </authorList>
    </citation>
    <scope>NUCLEOTIDE SEQUENCE [LARGE SCALE GENOMIC DNA]</scope>
    <source>
        <strain evidence="6">Shaxun</strain>
        <tissue evidence="6">Muscle</tissue>
    </source>
</reference>
<dbReference type="FunFam" id="2.30.42.10:FF:000107">
    <property type="entry name" value="26S proteasome non-ATPase regulatory subunit 9"/>
    <property type="match status" value="1"/>
</dbReference>
<comment type="caution">
    <text evidence="6">The sequence shown here is derived from an EMBL/GenBank/DDBJ whole genome shotgun (WGS) entry which is preliminary data.</text>
</comment>
<dbReference type="Pfam" id="PF17820">
    <property type="entry name" value="PDZ_6"/>
    <property type="match status" value="1"/>
</dbReference>
<dbReference type="InterPro" id="IPR001478">
    <property type="entry name" value="PDZ"/>
</dbReference>
<evidence type="ECO:0000256" key="1">
    <source>
        <dbReference type="ARBA" id="ARBA00005256"/>
    </source>
</evidence>
<proteinExistence type="inferred from homology"/>
<keyword evidence="3" id="KW-0143">Chaperone</keyword>
<dbReference type="GO" id="GO:0000502">
    <property type="term" value="C:proteasome complex"/>
    <property type="evidence" value="ECO:0007669"/>
    <property type="project" value="UniProtKB-KW"/>
</dbReference>
<dbReference type="PANTHER" id="PTHR12651:SF1">
    <property type="entry name" value="26S PROTEASOME NON-ATPASE REGULATORY SUBUNIT 9"/>
    <property type="match status" value="1"/>
</dbReference>
<evidence type="ECO:0000313" key="6">
    <source>
        <dbReference type="EMBL" id="PIK61005.1"/>
    </source>
</evidence>
<evidence type="ECO:0000256" key="2">
    <source>
        <dbReference type="ARBA" id="ARBA00014937"/>
    </source>
</evidence>